<feature type="compositionally biased region" description="Low complexity" evidence="1">
    <location>
        <begin position="64"/>
        <end position="82"/>
    </location>
</feature>
<comment type="caution">
    <text evidence="3">The sequence shown here is derived from an EMBL/GenBank/DDBJ whole genome shotgun (WGS) entry which is preliminary data.</text>
</comment>
<organism evidence="3 4">
    <name type="scientific">Liparis tanakae</name>
    <name type="common">Tanaka's snailfish</name>
    <dbReference type="NCBI Taxonomy" id="230148"/>
    <lineage>
        <taxon>Eukaryota</taxon>
        <taxon>Metazoa</taxon>
        <taxon>Chordata</taxon>
        <taxon>Craniata</taxon>
        <taxon>Vertebrata</taxon>
        <taxon>Euteleostomi</taxon>
        <taxon>Actinopterygii</taxon>
        <taxon>Neopterygii</taxon>
        <taxon>Teleostei</taxon>
        <taxon>Neoteleostei</taxon>
        <taxon>Acanthomorphata</taxon>
        <taxon>Eupercaria</taxon>
        <taxon>Perciformes</taxon>
        <taxon>Cottioidei</taxon>
        <taxon>Cottales</taxon>
        <taxon>Liparidae</taxon>
        <taxon>Liparis</taxon>
    </lineage>
</organism>
<dbReference type="EMBL" id="SRLO01000704">
    <property type="protein sequence ID" value="TNN48253.1"/>
    <property type="molecule type" value="Genomic_DNA"/>
</dbReference>
<accession>A0A4Z2G5V9</accession>
<protein>
    <recommendedName>
        <fullName evidence="5">Secreted protein</fullName>
    </recommendedName>
</protein>
<feature type="region of interest" description="Disordered" evidence="1">
    <location>
        <begin position="64"/>
        <end position="101"/>
    </location>
</feature>
<evidence type="ECO:0000256" key="1">
    <source>
        <dbReference type="SAM" id="MobiDB-lite"/>
    </source>
</evidence>
<gene>
    <name evidence="3" type="ORF">EYF80_041523</name>
</gene>
<keyword evidence="2" id="KW-0732">Signal</keyword>
<name>A0A4Z2G5V9_9TELE</name>
<feature type="compositionally biased region" description="Pro residues" evidence="1">
    <location>
        <begin position="87"/>
        <end position="96"/>
    </location>
</feature>
<keyword evidence="4" id="KW-1185">Reference proteome</keyword>
<feature type="signal peptide" evidence="2">
    <location>
        <begin position="1"/>
        <end position="26"/>
    </location>
</feature>
<dbReference type="Proteomes" id="UP000314294">
    <property type="component" value="Unassembled WGS sequence"/>
</dbReference>
<dbReference type="AlphaFoldDB" id="A0A4Z2G5V9"/>
<feature type="chain" id="PRO_5021218891" description="Secreted protein" evidence="2">
    <location>
        <begin position="27"/>
        <end position="131"/>
    </location>
</feature>
<proteinExistence type="predicted"/>
<evidence type="ECO:0000313" key="3">
    <source>
        <dbReference type="EMBL" id="TNN48253.1"/>
    </source>
</evidence>
<sequence>MNWLFLGTVRLLVILLSLEGTNDTSTRRPPGTSACQGIFLARFILSLDLAFALLARSELHPLESSSWPMLGSSSSSSSPSLWDEPMLAPPTPPPPRGRADPGGVWMSQYAVLRTLNEVPLAPVSRTGSIFM</sequence>
<evidence type="ECO:0000313" key="4">
    <source>
        <dbReference type="Proteomes" id="UP000314294"/>
    </source>
</evidence>
<reference evidence="3 4" key="1">
    <citation type="submission" date="2019-03" db="EMBL/GenBank/DDBJ databases">
        <title>First draft genome of Liparis tanakae, snailfish: a comprehensive survey of snailfish specific genes.</title>
        <authorList>
            <person name="Kim W."/>
            <person name="Song I."/>
            <person name="Jeong J.-H."/>
            <person name="Kim D."/>
            <person name="Kim S."/>
            <person name="Ryu S."/>
            <person name="Song J.Y."/>
            <person name="Lee S.K."/>
        </authorList>
    </citation>
    <scope>NUCLEOTIDE SEQUENCE [LARGE SCALE GENOMIC DNA]</scope>
    <source>
        <tissue evidence="3">Muscle</tissue>
    </source>
</reference>
<evidence type="ECO:0008006" key="5">
    <source>
        <dbReference type="Google" id="ProtNLM"/>
    </source>
</evidence>
<evidence type="ECO:0000256" key="2">
    <source>
        <dbReference type="SAM" id="SignalP"/>
    </source>
</evidence>